<accession>A0AC61RHU0</accession>
<name>A0AC61RHU0_9BACT</name>
<evidence type="ECO:0000313" key="2">
    <source>
        <dbReference type="Proteomes" id="UP000306319"/>
    </source>
</evidence>
<comment type="caution">
    <text evidence="1">The sequence shown here is derived from an EMBL/GenBank/DDBJ whole genome shotgun (WGS) entry which is preliminary data.</text>
</comment>
<sequence length="99" mass="11439">MNIISENIHKLNNLCKKHKVKSLYAIGSVLTSRFRDDSDIDLVVNFNDSEVEDSFVNFFDFQDALETLFARKVDLVDYSAINSNIFLSEVNRTRQLIYG</sequence>
<protein>
    <submittedName>
        <fullName evidence="1">Nucleotidyltransferase</fullName>
    </submittedName>
</protein>
<evidence type="ECO:0000313" key="1">
    <source>
        <dbReference type="EMBL" id="TGY77461.1"/>
    </source>
</evidence>
<dbReference type="Proteomes" id="UP000306319">
    <property type="component" value="Unassembled WGS sequence"/>
</dbReference>
<proteinExistence type="predicted"/>
<dbReference type="EMBL" id="SRYB01000024">
    <property type="protein sequence ID" value="TGY77461.1"/>
    <property type="molecule type" value="Genomic_DNA"/>
</dbReference>
<organism evidence="1 2">
    <name type="scientific">Lepagella muris</name>
    <dbReference type="NCBI Taxonomy" id="3032870"/>
    <lineage>
        <taxon>Bacteria</taxon>
        <taxon>Pseudomonadati</taxon>
        <taxon>Bacteroidota</taxon>
        <taxon>Bacteroidia</taxon>
        <taxon>Bacteroidales</taxon>
        <taxon>Muribaculaceae</taxon>
        <taxon>Lepagella</taxon>
    </lineage>
</organism>
<gene>
    <name evidence="1" type="ORF">E5331_14230</name>
</gene>
<reference evidence="1" key="1">
    <citation type="submission" date="2019-04" db="EMBL/GenBank/DDBJ databases">
        <title>Microbes associate with the intestines of laboratory mice.</title>
        <authorList>
            <person name="Navarre W."/>
            <person name="Wong E."/>
            <person name="Huang K."/>
            <person name="Tropini C."/>
            <person name="Ng K."/>
            <person name="Yu B."/>
        </authorList>
    </citation>
    <scope>NUCLEOTIDE SEQUENCE</scope>
    <source>
        <strain evidence="1">NM04_E33</strain>
    </source>
</reference>
<keyword evidence="2" id="KW-1185">Reference proteome</keyword>